<evidence type="ECO:0000256" key="6">
    <source>
        <dbReference type="PIRSR" id="PIRSR000699-2"/>
    </source>
</evidence>
<organism evidence="8 9">
    <name type="scientific">Hungatella hathewayi WAL-18680</name>
    <dbReference type="NCBI Taxonomy" id="742737"/>
    <lineage>
        <taxon>Bacteria</taxon>
        <taxon>Bacillati</taxon>
        <taxon>Bacillota</taxon>
        <taxon>Clostridia</taxon>
        <taxon>Lachnospirales</taxon>
        <taxon>Lachnospiraceae</taxon>
        <taxon>Hungatella</taxon>
    </lineage>
</organism>
<keyword evidence="6" id="KW-0460">Magnesium</keyword>
<dbReference type="PANTHER" id="PTHR34382:SF7">
    <property type="entry name" value="PTS SYSTEM N,N'-DIACETYLCHITOBIOSE-SPECIFIC EIIA COMPONENT"/>
    <property type="match status" value="1"/>
</dbReference>
<sequence>MIMEELEMTCLQIITNAGEARSECMAAMVEARNEVFEEAKAHLDRAAELMKEAHHVHTELITMDAAGKLDKISLILIHSEDIMMGTEITYALAGEMVELYRKLAK</sequence>
<keyword evidence="4" id="KW-0598">Phosphotransferase system</keyword>
<evidence type="ECO:0000256" key="4">
    <source>
        <dbReference type="ARBA" id="ARBA00022683"/>
    </source>
</evidence>
<evidence type="ECO:0000313" key="8">
    <source>
        <dbReference type="EMBL" id="EHI58661.1"/>
    </source>
</evidence>
<dbReference type="GO" id="GO:0016740">
    <property type="term" value="F:transferase activity"/>
    <property type="evidence" value="ECO:0007669"/>
    <property type="project" value="UniProtKB-KW"/>
</dbReference>
<comment type="cofactor">
    <cofactor evidence="6">
        <name>Mg(2+)</name>
        <dbReference type="ChEBI" id="CHEBI:18420"/>
    </cofactor>
    <text evidence="6">Binds 1 Mg(2+) ion per trimer.</text>
</comment>
<evidence type="ECO:0000256" key="3">
    <source>
        <dbReference type="ARBA" id="ARBA00022679"/>
    </source>
</evidence>
<name>G5IIM6_9FIRM</name>
<proteinExistence type="predicted"/>
<keyword evidence="9" id="KW-1185">Reference proteome</keyword>
<feature type="modified residue" description="Phosphohistidine; by HPr" evidence="7">
    <location>
        <position position="78"/>
    </location>
</feature>
<evidence type="ECO:0000256" key="2">
    <source>
        <dbReference type="ARBA" id="ARBA00022597"/>
    </source>
</evidence>
<dbReference type="SUPFAM" id="SSF46973">
    <property type="entry name" value="Enzyme IIa from lactose specific PTS, IIa-lac"/>
    <property type="match status" value="1"/>
</dbReference>
<dbReference type="Proteomes" id="UP000005384">
    <property type="component" value="Unassembled WGS sequence"/>
</dbReference>
<feature type="binding site" evidence="6">
    <location>
        <position position="81"/>
    </location>
    <ligand>
        <name>Mg(2+)</name>
        <dbReference type="ChEBI" id="CHEBI:18420"/>
        <note>ligand shared between all trimeric partners</note>
    </ligand>
</feature>
<evidence type="ECO:0000313" key="9">
    <source>
        <dbReference type="Proteomes" id="UP000005384"/>
    </source>
</evidence>
<dbReference type="InterPro" id="IPR036542">
    <property type="entry name" value="PTS_IIA_lac/cel_sf"/>
</dbReference>
<dbReference type="HOGENOM" id="CLU_152490_0_0_9"/>
<keyword evidence="2" id="KW-0762">Sugar transport</keyword>
<evidence type="ECO:0000256" key="1">
    <source>
        <dbReference type="ARBA" id="ARBA00022448"/>
    </source>
</evidence>
<comment type="caution">
    <text evidence="8">The sequence shown here is derived from an EMBL/GenBank/DDBJ whole genome shotgun (WGS) entry which is preliminary data.</text>
</comment>
<dbReference type="EMBL" id="ADLN01000092">
    <property type="protein sequence ID" value="EHI58661.1"/>
    <property type="molecule type" value="Genomic_DNA"/>
</dbReference>
<dbReference type="GO" id="GO:0009401">
    <property type="term" value="P:phosphoenolpyruvate-dependent sugar phosphotransferase system"/>
    <property type="evidence" value="ECO:0007669"/>
    <property type="project" value="UniProtKB-KW"/>
</dbReference>
<dbReference type="InterPro" id="IPR003188">
    <property type="entry name" value="PTS_IIA_lac/cel"/>
</dbReference>
<evidence type="ECO:0000256" key="5">
    <source>
        <dbReference type="PIRSR" id="PIRSR000699-1"/>
    </source>
</evidence>
<dbReference type="Gene3D" id="1.20.58.80">
    <property type="entry name" value="Phosphotransferase system, lactose/cellobiose-type IIA subunit"/>
    <property type="match status" value="1"/>
</dbReference>
<dbReference type="AlphaFoldDB" id="G5IIM6"/>
<dbReference type="Pfam" id="PF02255">
    <property type="entry name" value="PTS_IIA"/>
    <property type="match status" value="1"/>
</dbReference>
<feature type="active site" description="Tele-phosphohistidine intermediate" evidence="5">
    <location>
        <position position="78"/>
    </location>
</feature>
<dbReference type="PATRIC" id="fig|742737.3.peg.3333"/>
<dbReference type="PROSITE" id="PS51095">
    <property type="entry name" value="PTS_EIIA_TYPE_3"/>
    <property type="match status" value="1"/>
</dbReference>
<dbReference type="PANTHER" id="PTHR34382">
    <property type="entry name" value="PTS SYSTEM N,N'-DIACETYLCHITOBIOSE-SPECIFIC EIIA COMPONENT"/>
    <property type="match status" value="1"/>
</dbReference>
<evidence type="ECO:0000256" key="7">
    <source>
        <dbReference type="PROSITE-ProRule" id="PRU00418"/>
    </source>
</evidence>
<dbReference type="PIRSF" id="PIRSF000699">
    <property type="entry name" value="PTS_IILac_III"/>
    <property type="match status" value="1"/>
</dbReference>
<keyword evidence="1" id="KW-0813">Transport</keyword>
<gene>
    <name evidence="8" type="ORF">HMPREF9473_03354</name>
</gene>
<keyword evidence="6" id="KW-0479">Metal-binding</keyword>
<reference evidence="8 9" key="1">
    <citation type="submission" date="2011-08" db="EMBL/GenBank/DDBJ databases">
        <title>The Genome Sequence of Clostridium hathewayi WAL-18680.</title>
        <authorList>
            <consortium name="The Broad Institute Genome Sequencing Platform"/>
            <person name="Earl A."/>
            <person name="Ward D."/>
            <person name="Feldgarden M."/>
            <person name="Gevers D."/>
            <person name="Finegold S.M."/>
            <person name="Summanen P.H."/>
            <person name="Molitoris D.R."/>
            <person name="Song M."/>
            <person name="Daigneault M."/>
            <person name="Allen-Vercoe E."/>
            <person name="Young S.K."/>
            <person name="Zeng Q."/>
            <person name="Gargeya S."/>
            <person name="Fitzgerald M."/>
            <person name="Haas B."/>
            <person name="Abouelleil A."/>
            <person name="Alvarado L."/>
            <person name="Arachchi H.M."/>
            <person name="Berlin A."/>
            <person name="Brown A."/>
            <person name="Chapman S.B."/>
            <person name="Chen Z."/>
            <person name="Dunbar C."/>
            <person name="Freedman E."/>
            <person name="Gearin G."/>
            <person name="Gellesch M."/>
            <person name="Goldberg J."/>
            <person name="Griggs A."/>
            <person name="Gujja S."/>
            <person name="Heiman D."/>
            <person name="Howarth C."/>
            <person name="Larson L."/>
            <person name="Lui A."/>
            <person name="MacDonald P.J.P."/>
            <person name="Montmayeur A."/>
            <person name="Murphy C."/>
            <person name="Neiman D."/>
            <person name="Pearson M."/>
            <person name="Priest M."/>
            <person name="Roberts A."/>
            <person name="Saif S."/>
            <person name="Shea T."/>
            <person name="Shenoy N."/>
            <person name="Sisk P."/>
            <person name="Stolte C."/>
            <person name="Sykes S."/>
            <person name="Wortman J."/>
            <person name="Nusbaum C."/>
            <person name="Birren B."/>
        </authorList>
    </citation>
    <scope>NUCLEOTIDE SEQUENCE [LARGE SCALE GENOMIC DNA]</scope>
    <source>
        <strain evidence="8 9">WAL-18680</strain>
    </source>
</reference>
<protein>
    <submittedName>
        <fullName evidence="8">Uncharacterized protein</fullName>
    </submittedName>
</protein>
<accession>G5IIM6</accession>
<dbReference type="GO" id="GO:0046872">
    <property type="term" value="F:metal ion binding"/>
    <property type="evidence" value="ECO:0007669"/>
    <property type="project" value="UniProtKB-KW"/>
</dbReference>
<keyword evidence="3" id="KW-0808">Transferase</keyword>